<dbReference type="OrthoDB" id="212300at2"/>
<organism evidence="1 2">
    <name type="scientific">Acidiphilium rubrum</name>
    <dbReference type="NCBI Taxonomy" id="526"/>
    <lineage>
        <taxon>Bacteria</taxon>
        <taxon>Pseudomonadati</taxon>
        <taxon>Pseudomonadota</taxon>
        <taxon>Alphaproteobacteria</taxon>
        <taxon>Acetobacterales</taxon>
        <taxon>Acidocellaceae</taxon>
        <taxon>Acidiphilium</taxon>
    </lineage>
</organism>
<keyword evidence="2" id="KW-1185">Reference proteome</keyword>
<evidence type="ECO:0000313" key="2">
    <source>
        <dbReference type="Proteomes" id="UP000186308"/>
    </source>
</evidence>
<name>A0A8G2FHT2_ACIRU</name>
<accession>A0A8G2FHT2</accession>
<gene>
    <name evidence="1" type="ORF">SAMN05421828_12614</name>
</gene>
<evidence type="ECO:0008006" key="3">
    <source>
        <dbReference type="Google" id="ProtNLM"/>
    </source>
</evidence>
<comment type="caution">
    <text evidence="1">The sequence shown here is derived from an EMBL/GenBank/DDBJ whole genome shotgun (WGS) entry which is preliminary data.</text>
</comment>
<dbReference type="Gene3D" id="2.40.10.10">
    <property type="entry name" value="Trypsin-like serine proteases"/>
    <property type="match status" value="1"/>
</dbReference>
<dbReference type="Proteomes" id="UP000186308">
    <property type="component" value="Unassembled WGS sequence"/>
</dbReference>
<dbReference type="EMBL" id="FTNE01000026">
    <property type="protein sequence ID" value="SIR35630.1"/>
    <property type="molecule type" value="Genomic_DNA"/>
</dbReference>
<dbReference type="RefSeq" id="WP_139334151.1">
    <property type="nucleotide sequence ID" value="NZ_FTNE01000026.1"/>
</dbReference>
<dbReference type="SUPFAM" id="SSF50494">
    <property type="entry name" value="Trypsin-like serine proteases"/>
    <property type="match status" value="1"/>
</dbReference>
<sequence length="327" mass="36383">MPRLTPRMLRCVFFLFGHTMDGQISKNPDGTGFLVGYHSRDQPHLWHVYAVSNQHVVVNAPMIRINTKDGGTRLLEYNPDQWTHSKTDDLAVIDVTDELSFNPETLEWSDDITWVHELDLLRYDEGGGRAYIGDQTIMVGLFADHMGPGTVNSPVARFGSLAAFAQDGVSVSIGSGDRFARPAFLNDTRSRTGFSGSPVWTWYNPDSDIRAWEDSKNPISSLFSRAKKAPDLCLIGVHRAQFREDAEVIAGSGNTSLKRGDVVKIASSMTIVVPSWEIKHLIETEVFELQRKKRDDHQDRKDASVLYQRLAQAQDTVPLPPSAGSAG</sequence>
<proteinExistence type="predicted"/>
<dbReference type="InterPro" id="IPR009003">
    <property type="entry name" value="Peptidase_S1_PA"/>
</dbReference>
<dbReference type="AlphaFoldDB" id="A0A8G2FHT2"/>
<protein>
    <recommendedName>
        <fullName evidence="3">Trypsin-like peptidase domain-containing protein</fullName>
    </recommendedName>
</protein>
<reference evidence="1 2" key="1">
    <citation type="submission" date="2017-01" db="EMBL/GenBank/DDBJ databases">
        <authorList>
            <person name="Varghese N."/>
            <person name="Submissions S."/>
        </authorList>
    </citation>
    <scope>NUCLEOTIDE SEQUENCE [LARGE SCALE GENOMIC DNA]</scope>
    <source>
        <strain evidence="1 2">ATCC 35905</strain>
    </source>
</reference>
<evidence type="ECO:0000313" key="1">
    <source>
        <dbReference type="EMBL" id="SIR35630.1"/>
    </source>
</evidence>
<dbReference type="InterPro" id="IPR043504">
    <property type="entry name" value="Peptidase_S1_PA_chymotrypsin"/>
</dbReference>